<gene>
    <name evidence="1" type="ORF">CDAR_223291</name>
</gene>
<evidence type="ECO:0000313" key="2">
    <source>
        <dbReference type="Proteomes" id="UP001054837"/>
    </source>
</evidence>
<reference evidence="1 2" key="1">
    <citation type="submission" date="2021-06" db="EMBL/GenBank/DDBJ databases">
        <title>Caerostris darwini draft genome.</title>
        <authorList>
            <person name="Kono N."/>
            <person name="Arakawa K."/>
        </authorList>
    </citation>
    <scope>NUCLEOTIDE SEQUENCE [LARGE SCALE GENOMIC DNA]</scope>
</reference>
<keyword evidence="2" id="KW-1185">Reference proteome</keyword>
<protein>
    <submittedName>
        <fullName evidence="1">Uncharacterized protein</fullName>
    </submittedName>
</protein>
<name>A0AAV4W7S3_9ARAC</name>
<comment type="caution">
    <text evidence="1">The sequence shown here is derived from an EMBL/GenBank/DDBJ whole genome shotgun (WGS) entry which is preliminary data.</text>
</comment>
<dbReference type="EMBL" id="BPLQ01014217">
    <property type="protein sequence ID" value="GIY78249.1"/>
    <property type="molecule type" value="Genomic_DNA"/>
</dbReference>
<evidence type="ECO:0000313" key="1">
    <source>
        <dbReference type="EMBL" id="GIY78249.1"/>
    </source>
</evidence>
<proteinExistence type="predicted"/>
<accession>A0AAV4W7S3</accession>
<dbReference type="Proteomes" id="UP001054837">
    <property type="component" value="Unassembled WGS sequence"/>
</dbReference>
<organism evidence="1 2">
    <name type="scientific">Caerostris darwini</name>
    <dbReference type="NCBI Taxonomy" id="1538125"/>
    <lineage>
        <taxon>Eukaryota</taxon>
        <taxon>Metazoa</taxon>
        <taxon>Ecdysozoa</taxon>
        <taxon>Arthropoda</taxon>
        <taxon>Chelicerata</taxon>
        <taxon>Arachnida</taxon>
        <taxon>Araneae</taxon>
        <taxon>Araneomorphae</taxon>
        <taxon>Entelegynae</taxon>
        <taxon>Araneoidea</taxon>
        <taxon>Araneidae</taxon>
        <taxon>Caerostris</taxon>
    </lineage>
</organism>
<dbReference type="AlphaFoldDB" id="A0AAV4W7S3"/>
<sequence>METKKKGMERRDGHKTKGRVEYGVLGDGLGLYYNRIISNLTRQLLSSDLSMSATVSKFTKSFSTFRFSSDEGSHLTIPASHRSDLTIGQSVTKKFFRTHLSTIQINAKSA</sequence>